<protein>
    <submittedName>
        <fullName evidence="1">AHH domain-containing protein</fullName>
    </submittedName>
</protein>
<sequence length="250" mass="28751">MGNWKELKKKGNLSRNREVAEGFDKFSNNWAPICEMFGRKVYKHPWIINNTNKDLPVTALTPHHIVSVSSLDYLNKRYIKILTESLYNVNHPKNLLLLPHVRHLACELRVPRHASSHESWGLVKNVIPEENLGRITAQNNDIAKGYHFLVNGKVRKEIKKIVNKCKNYTDREIVDSIDNLSRAIAFDITYGKFKITLNDDDYRLEGGNGKGCNPNGCKSARKHNFYVDPISVREKGMTTGRLKTAYEIYK</sequence>
<dbReference type="EMBL" id="CP114194">
    <property type="protein sequence ID" value="WAT91598.1"/>
    <property type="molecule type" value="Genomic_DNA"/>
</dbReference>
<organism evidence="1 2">
    <name type="scientific">Vibrio parahaemolyticus</name>
    <dbReference type="NCBI Taxonomy" id="670"/>
    <lineage>
        <taxon>Bacteria</taxon>
        <taxon>Pseudomonadati</taxon>
        <taxon>Pseudomonadota</taxon>
        <taxon>Gammaproteobacteria</taxon>
        <taxon>Vibrionales</taxon>
        <taxon>Vibrionaceae</taxon>
        <taxon>Vibrio</taxon>
    </lineage>
</organism>
<name>A0AA47JIT7_VIBPH</name>
<evidence type="ECO:0000313" key="2">
    <source>
        <dbReference type="Proteomes" id="UP001156560"/>
    </source>
</evidence>
<evidence type="ECO:0000313" key="1">
    <source>
        <dbReference type="EMBL" id="WAT91598.1"/>
    </source>
</evidence>
<reference evidence="1" key="1">
    <citation type="submission" date="2022-12" db="EMBL/GenBank/DDBJ databases">
        <title>Vibrio parahaemolyticus become highly virulent by producing novel Tc toxins.</title>
        <authorList>
            <person name="Yang F."/>
            <person name="You Y."/>
            <person name="Lai Q."/>
            <person name="Xu L."/>
            <person name="Li F."/>
        </authorList>
    </citation>
    <scope>NUCLEOTIDE SEQUENCE</scope>
    <source>
        <strain evidence="1">Vp-HL-202005</strain>
    </source>
</reference>
<dbReference type="RefSeq" id="WP_069535790.1">
    <property type="nucleotide sequence ID" value="NZ_CP114194.1"/>
</dbReference>
<dbReference type="Proteomes" id="UP001156560">
    <property type="component" value="Chromosome 1"/>
</dbReference>
<dbReference type="AlphaFoldDB" id="A0AA47JIT7"/>
<accession>A0AA47JIT7</accession>
<gene>
    <name evidence="1" type="ORF">O1Q84_07170</name>
</gene>
<proteinExistence type="predicted"/>